<feature type="transmembrane region" description="Helical" evidence="9">
    <location>
        <begin position="36"/>
        <end position="56"/>
    </location>
</feature>
<reference evidence="10 11" key="1">
    <citation type="submission" date="2015-12" db="EMBL/GenBank/DDBJ databases">
        <authorList>
            <person name="Kim M.K."/>
            <person name="Srinivasan S."/>
            <person name="Lee J.-J."/>
            <person name="Kim K."/>
        </authorList>
    </citation>
    <scope>NUCLEOTIDE SEQUENCE [LARGE SCALE GENOMIC DNA]</scope>
    <source>
        <strain evidence="10 11">BM2</strain>
    </source>
</reference>
<name>A0ABM5X6E0_9DEIO</name>
<accession>A0ABM5X6E0</accession>
<sequence>MNLDLLPQLLLAGVVIGSIYALAALGFVLIYKSSRVINFAHGQVIATGAFISFALTQSGMNFWLAGLLAMLATFALGMLIERVFLRRMVGEPIISVIMVTIGLASVVDGLLHLTPYGAGNFSFTTPAALGGAGIDLLGTQLSRVQLAGVLAALALLGGFTYFFNRSTMGITMRAVADDQMAAMSVGTSVERVFALAWAFAGLTAAAAGVILGLMSGLTLTGLAGIGLKVFPVVILGGLDSVLGAIVGGILIGVLENLAAGYLDGLVPGGGTRDVFPFIVLLIVLLLRPYGLFGTKEIERV</sequence>
<feature type="transmembrane region" description="Helical" evidence="9">
    <location>
        <begin position="229"/>
        <end position="254"/>
    </location>
</feature>
<evidence type="ECO:0000256" key="6">
    <source>
        <dbReference type="ARBA" id="ARBA00022989"/>
    </source>
</evidence>
<evidence type="ECO:0000256" key="3">
    <source>
        <dbReference type="ARBA" id="ARBA00022475"/>
    </source>
</evidence>
<dbReference type="InterPro" id="IPR001851">
    <property type="entry name" value="ABC_transp_permease"/>
</dbReference>
<dbReference type="PANTHER" id="PTHR11795:SF451">
    <property type="entry name" value="ABC TRANSPORTER PERMEASE PROTEIN"/>
    <property type="match status" value="1"/>
</dbReference>
<evidence type="ECO:0000256" key="8">
    <source>
        <dbReference type="ARBA" id="ARBA00037998"/>
    </source>
</evidence>
<comment type="subcellular location">
    <subcellularLocation>
        <location evidence="1">Cell membrane</location>
        <topology evidence="1">Multi-pass membrane protein</topology>
    </subcellularLocation>
</comment>
<organism evidence="10 11">
    <name type="scientific">Deinococcus actinosclerus</name>
    <dbReference type="NCBI Taxonomy" id="1768108"/>
    <lineage>
        <taxon>Bacteria</taxon>
        <taxon>Thermotogati</taxon>
        <taxon>Deinococcota</taxon>
        <taxon>Deinococci</taxon>
        <taxon>Deinococcales</taxon>
        <taxon>Deinococcaceae</taxon>
        <taxon>Deinococcus</taxon>
    </lineage>
</organism>
<evidence type="ECO:0000256" key="4">
    <source>
        <dbReference type="ARBA" id="ARBA00022692"/>
    </source>
</evidence>
<dbReference type="Proteomes" id="UP000060071">
    <property type="component" value="Chromosome"/>
</dbReference>
<protein>
    <submittedName>
        <fullName evidence="10">ABC transporter permease</fullName>
    </submittedName>
</protein>
<dbReference type="RefSeq" id="WP_062158533.1">
    <property type="nucleotide sequence ID" value="NZ_CP013910.1"/>
</dbReference>
<dbReference type="InterPro" id="IPR052157">
    <property type="entry name" value="BCAA_transport_permease"/>
</dbReference>
<feature type="transmembrane region" description="Helical" evidence="9">
    <location>
        <begin position="192"/>
        <end position="217"/>
    </location>
</feature>
<keyword evidence="3" id="KW-1003">Cell membrane</keyword>
<dbReference type="Pfam" id="PF02653">
    <property type="entry name" value="BPD_transp_2"/>
    <property type="match status" value="1"/>
</dbReference>
<evidence type="ECO:0000256" key="1">
    <source>
        <dbReference type="ARBA" id="ARBA00004651"/>
    </source>
</evidence>
<evidence type="ECO:0000256" key="7">
    <source>
        <dbReference type="ARBA" id="ARBA00023136"/>
    </source>
</evidence>
<evidence type="ECO:0000313" key="11">
    <source>
        <dbReference type="Proteomes" id="UP000060071"/>
    </source>
</evidence>
<feature type="transmembrane region" description="Helical" evidence="9">
    <location>
        <begin position="274"/>
        <end position="292"/>
    </location>
</feature>
<keyword evidence="2" id="KW-0813">Transport</keyword>
<comment type="similarity">
    <text evidence="8">Belongs to the binding-protein-dependent transport system permease family. LivHM subfamily.</text>
</comment>
<feature type="transmembrane region" description="Helical" evidence="9">
    <location>
        <begin position="6"/>
        <end position="29"/>
    </location>
</feature>
<dbReference type="CDD" id="cd06582">
    <property type="entry name" value="TM_PBP1_LivH_like"/>
    <property type="match status" value="1"/>
</dbReference>
<keyword evidence="4 9" id="KW-0812">Transmembrane</keyword>
<evidence type="ECO:0000256" key="5">
    <source>
        <dbReference type="ARBA" id="ARBA00022970"/>
    </source>
</evidence>
<proteinExistence type="inferred from homology"/>
<keyword evidence="11" id="KW-1185">Reference proteome</keyword>
<keyword evidence="6 9" id="KW-1133">Transmembrane helix</keyword>
<keyword evidence="7 9" id="KW-0472">Membrane</keyword>
<feature type="transmembrane region" description="Helical" evidence="9">
    <location>
        <begin position="92"/>
        <end position="111"/>
    </location>
</feature>
<dbReference type="PANTHER" id="PTHR11795">
    <property type="entry name" value="BRANCHED-CHAIN AMINO ACID TRANSPORT SYSTEM PERMEASE PROTEIN LIVH"/>
    <property type="match status" value="1"/>
</dbReference>
<keyword evidence="5" id="KW-0029">Amino-acid transport</keyword>
<evidence type="ECO:0000313" key="10">
    <source>
        <dbReference type="EMBL" id="ALW89223.1"/>
    </source>
</evidence>
<feature type="transmembrane region" description="Helical" evidence="9">
    <location>
        <begin position="62"/>
        <end position="80"/>
    </location>
</feature>
<dbReference type="EMBL" id="CP013910">
    <property type="protein sequence ID" value="ALW89223.1"/>
    <property type="molecule type" value="Genomic_DNA"/>
</dbReference>
<evidence type="ECO:0000256" key="2">
    <source>
        <dbReference type="ARBA" id="ARBA00022448"/>
    </source>
</evidence>
<evidence type="ECO:0000256" key="9">
    <source>
        <dbReference type="SAM" id="Phobius"/>
    </source>
</evidence>
<feature type="transmembrane region" description="Helical" evidence="9">
    <location>
        <begin position="144"/>
        <end position="163"/>
    </location>
</feature>
<gene>
    <name evidence="10" type="ORF">AUC44_10185</name>
</gene>